<evidence type="ECO:0000256" key="5">
    <source>
        <dbReference type="ARBA" id="ARBA00023002"/>
    </source>
</evidence>
<reference evidence="12 13" key="1">
    <citation type="submission" date="2018-07" db="EMBL/GenBank/DDBJ databases">
        <title>Venubactetium sediminum gen. nov., sp. nov., isolated from a marine solar saltern.</title>
        <authorList>
            <person name="Wang S."/>
        </authorList>
    </citation>
    <scope>NUCLEOTIDE SEQUENCE [LARGE SCALE GENOMIC DNA]</scope>
    <source>
        <strain evidence="12 13">WD2A32</strain>
    </source>
</reference>
<dbReference type="SUPFAM" id="SSF51735">
    <property type="entry name" value="NAD(P)-binding Rossmann-fold domains"/>
    <property type="match status" value="1"/>
</dbReference>
<dbReference type="InterPro" id="IPR041121">
    <property type="entry name" value="SDH_C"/>
</dbReference>
<accession>A0A369TDA7</accession>
<keyword evidence="5 8" id="KW-0560">Oxidoreductase</keyword>
<dbReference type="HAMAP" id="MF_00222">
    <property type="entry name" value="Shikimate_DH_AroE"/>
    <property type="match status" value="1"/>
</dbReference>
<comment type="function">
    <text evidence="8">Involved in the biosynthesis of the chorismate, which leads to the biosynthesis of aromatic amino acids. Catalyzes the reversible NADPH linked reduction of 3-dehydroshikimate (DHSA) to yield shikimate (SA).</text>
</comment>
<comment type="similarity">
    <text evidence="8">Belongs to the shikimate dehydrogenase family.</text>
</comment>
<feature type="domain" description="Quinate/shikimate 5-dehydrogenase/glutamyl-tRNA reductase" evidence="9">
    <location>
        <begin position="127"/>
        <end position="197"/>
    </location>
</feature>
<comment type="catalytic activity">
    <reaction evidence="7 8">
        <text>shikimate + NADP(+) = 3-dehydroshikimate + NADPH + H(+)</text>
        <dbReference type="Rhea" id="RHEA:17737"/>
        <dbReference type="ChEBI" id="CHEBI:15378"/>
        <dbReference type="ChEBI" id="CHEBI:16630"/>
        <dbReference type="ChEBI" id="CHEBI:36208"/>
        <dbReference type="ChEBI" id="CHEBI:57783"/>
        <dbReference type="ChEBI" id="CHEBI:58349"/>
        <dbReference type="EC" id="1.1.1.25"/>
    </reaction>
</comment>
<evidence type="ECO:0000313" key="13">
    <source>
        <dbReference type="Proteomes" id="UP000253941"/>
    </source>
</evidence>
<dbReference type="AlphaFoldDB" id="A0A369TDA7"/>
<dbReference type="UniPathway" id="UPA00053">
    <property type="reaction ID" value="UER00087"/>
</dbReference>
<dbReference type="InterPro" id="IPR013708">
    <property type="entry name" value="Shikimate_DH-bd_N"/>
</dbReference>
<feature type="binding site" evidence="8">
    <location>
        <position position="245"/>
    </location>
    <ligand>
        <name>NADP(+)</name>
        <dbReference type="ChEBI" id="CHEBI:58349"/>
    </ligand>
</feature>
<name>A0A369TDA7_9PROT</name>
<dbReference type="InterPro" id="IPR011342">
    <property type="entry name" value="Shikimate_DH"/>
</dbReference>
<comment type="caution">
    <text evidence="12">The sequence shown here is derived from an EMBL/GenBank/DDBJ whole genome shotgun (WGS) entry which is preliminary data.</text>
</comment>
<feature type="binding site" evidence="8">
    <location>
        <position position="222"/>
    </location>
    <ligand>
        <name>NADP(+)</name>
        <dbReference type="ChEBI" id="CHEBI:58349"/>
    </ligand>
</feature>
<evidence type="ECO:0000259" key="11">
    <source>
        <dbReference type="Pfam" id="PF18317"/>
    </source>
</evidence>
<dbReference type="InterPro" id="IPR006151">
    <property type="entry name" value="Shikm_DH/Glu-tRNA_Rdtase"/>
</dbReference>
<keyword evidence="3 8" id="KW-0028">Amino-acid biosynthesis</keyword>
<feature type="binding site" evidence="8">
    <location>
        <position position="83"/>
    </location>
    <ligand>
        <name>NADP(+)</name>
        <dbReference type="ChEBI" id="CHEBI:58349"/>
    </ligand>
</feature>
<dbReference type="PANTHER" id="PTHR21089">
    <property type="entry name" value="SHIKIMATE DEHYDROGENASE"/>
    <property type="match status" value="1"/>
</dbReference>
<dbReference type="InterPro" id="IPR036291">
    <property type="entry name" value="NAD(P)-bd_dom_sf"/>
</dbReference>
<dbReference type="CDD" id="cd01065">
    <property type="entry name" value="NAD_bind_Shikimate_DH"/>
    <property type="match status" value="1"/>
</dbReference>
<evidence type="ECO:0000259" key="10">
    <source>
        <dbReference type="Pfam" id="PF08501"/>
    </source>
</evidence>
<dbReference type="GO" id="GO:0004764">
    <property type="term" value="F:shikimate 3-dehydrogenase (NADP+) activity"/>
    <property type="evidence" value="ECO:0007669"/>
    <property type="project" value="UniProtKB-UniRule"/>
</dbReference>
<dbReference type="GO" id="GO:0008652">
    <property type="term" value="P:amino acid biosynthetic process"/>
    <property type="evidence" value="ECO:0007669"/>
    <property type="project" value="UniProtKB-KW"/>
</dbReference>
<feature type="binding site" evidence="8">
    <location>
        <position position="224"/>
    </location>
    <ligand>
        <name>shikimate</name>
        <dbReference type="ChEBI" id="CHEBI:36208"/>
    </ligand>
</feature>
<dbReference type="NCBIfam" id="NF001312">
    <property type="entry name" value="PRK00258.1-4"/>
    <property type="match status" value="1"/>
</dbReference>
<feature type="binding site" evidence="8">
    <location>
        <begin position="157"/>
        <end position="162"/>
    </location>
    <ligand>
        <name>NADP(+)</name>
        <dbReference type="ChEBI" id="CHEBI:58349"/>
    </ligand>
</feature>
<evidence type="ECO:0000256" key="7">
    <source>
        <dbReference type="ARBA" id="ARBA00049442"/>
    </source>
</evidence>
<sequence length="278" mass="29613">MILSGKAALAGVLGWPVAHSRSPRLHGFWLERHGIDGAYVPLPVKPEDFPSAVKALAALGFRGANVTIPHKQAAFQACDEVDDHARRLEAVNTLVFDGGRIRGSNTDGVGFMNHLRQSIPGWNAETGPAVVLGAGGAARAVVVALIDAGVPTLRLVNRTREKAEALAGTFGGPIEVADWGQWDTVLRDASLVVNTTSLGMEGHGPLEVDLDALPASAVVYDIVYQPLKTDLLRVARTRGNATVDGLGMLLHQARPGFEAWFGVRPEVDDELRAFVLRG</sequence>
<dbReference type="GO" id="GO:0019632">
    <property type="term" value="P:shikimate metabolic process"/>
    <property type="evidence" value="ECO:0007669"/>
    <property type="project" value="InterPro"/>
</dbReference>
<comment type="subunit">
    <text evidence="8">Homodimer.</text>
</comment>
<dbReference type="GO" id="GO:0050661">
    <property type="term" value="F:NADP binding"/>
    <property type="evidence" value="ECO:0007669"/>
    <property type="project" value="InterPro"/>
</dbReference>
<keyword evidence="13" id="KW-1185">Reference proteome</keyword>
<proteinExistence type="inferred from homology"/>
<feature type="domain" description="SDH C-terminal" evidence="11">
    <location>
        <begin position="245"/>
        <end position="268"/>
    </location>
</feature>
<evidence type="ECO:0000259" key="9">
    <source>
        <dbReference type="Pfam" id="PF01488"/>
    </source>
</evidence>
<feature type="binding site" evidence="8">
    <location>
        <position position="252"/>
    </location>
    <ligand>
        <name>shikimate</name>
        <dbReference type="ChEBI" id="CHEBI:36208"/>
    </ligand>
</feature>
<evidence type="ECO:0000313" key="12">
    <source>
        <dbReference type="EMBL" id="RDD63270.1"/>
    </source>
</evidence>
<dbReference type="Proteomes" id="UP000253941">
    <property type="component" value="Unassembled WGS sequence"/>
</dbReference>
<dbReference type="InterPro" id="IPR022893">
    <property type="entry name" value="Shikimate_DH_fam"/>
</dbReference>
<feature type="binding site" evidence="8">
    <location>
        <position position="107"/>
    </location>
    <ligand>
        <name>shikimate</name>
        <dbReference type="ChEBI" id="CHEBI:36208"/>
    </ligand>
</feature>
<dbReference type="InterPro" id="IPR046346">
    <property type="entry name" value="Aminoacid_DH-like_N_sf"/>
</dbReference>
<dbReference type="RefSeq" id="WP_114580526.1">
    <property type="nucleotide sequence ID" value="NZ_QPMH01000002.1"/>
</dbReference>
<feature type="domain" description="Shikimate dehydrogenase substrate binding N-terminal" evidence="10">
    <location>
        <begin position="12"/>
        <end position="94"/>
    </location>
</feature>
<dbReference type="Gene3D" id="3.40.50.10860">
    <property type="entry name" value="Leucine Dehydrogenase, chain A, domain 1"/>
    <property type="match status" value="1"/>
</dbReference>
<evidence type="ECO:0000256" key="1">
    <source>
        <dbReference type="ARBA" id="ARBA00004871"/>
    </source>
</evidence>
<organism evidence="12 13">
    <name type="scientific">Ferruginivarius sediminum</name>
    <dbReference type="NCBI Taxonomy" id="2661937"/>
    <lineage>
        <taxon>Bacteria</taxon>
        <taxon>Pseudomonadati</taxon>
        <taxon>Pseudomonadota</taxon>
        <taxon>Alphaproteobacteria</taxon>
        <taxon>Rhodospirillales</taxon>
        <taxon>Rhodospirillaceae</taxon>
        <taxon>Ferruginivarius</taxon>
    </lineage>
</organism>
<dbReference type="EMBL" id="QPMH01000002">
    <property type="protein sequence ID" value="RDD63270.1"/>
    <property type="molecule type" value="Genomic_DNA"/>
</dbReference>
<evidence type="ECO:0000256" key="4">
    <source>
        <dbReference type="ARBA" id="ARBA00022857"/>
    </source>
</evidence>
<feature type="active site" description="Proton acceptor" evidence="8">
    <location>
        <position position="71"/>
    </location>
</feature>
<dbReference type="Pfam" id="PF08501">
    <property type="entry name" value="Shikimate_dh_N"/>
    <property type="match status" value="1"/>
</dbReference>
<feature type="binding site" evidence="8">
    <location>
        <position position="92"/>
    </location>
    <ligand>
        <name>shikimate</name>
        <dbReference type="ChEBI" id="CHEBI:36208"/>
    </ligand>
</feature>
<protein>
    <recommendedName>
        <fullName evidence="2 8">Shikimate dehydrogenase (NADP(+))</fullName>
        <shortName evidence="8">SDH</shortName>
        <ecNumber evidence="2 8">1.1.1.25</ecNumber>
    </recommendedName>
</protein>
<keyword evidence="4 8" id="KW-0521">NADP</keyword>
<dbReference type="GO" id="GO:0005829">
    <property type="term" value="C:cytosol"/>
    <property type="evidence" value="ECO:0007669"/>
    <property type="project" value="TreeGrafter"/>
</dbReference>
<dbReference type="Pfam" id="PF18317">
    <property type="entry name" value="SDH_C"/>
    <property type="match status" value="1"/>
</dbReference>
<evidence type="ECO:0000256" key="8">
    <source>
        <dbReference type="HAMAP-Rule" id="MF_00222"/>
    </source>
</evidence>
<dbReference type="NCBIfam" id="TIGR00507">
    <property type="entry name" value="aroE"/>
    <property type="match status" value="1"/>
</dbReference>
<comment type="pathway">
    <text evidence="1 8">Metabolic intermediate biosynthesis; chorismate biosynthesis; chorismate from D-erythrose 4-phosphate and phosphoenolpyruvate: step 4/7.</text>
</comment>
<dbReference type="Gene3D" id="3.40.50.720">
    <property type="entry name" value="NAD(P)-binding Rossmann-like Domain"/>
    <property type="match status" value="1"/>
</dbReference>
<evidence type="ECO:0000256" key="6">
    <source>
        <dbReference type="ARBA" id="ARBA00023141"/>
    </source>
</evidence>
<dbReference type="PANTHER" id="PTHR21089:SF1">
    <property type="entry name" value="BIFUNCTIONAL 3-DEHYDROQUINATE DEHYDRATASE_SHIKIMATE DEHYDROGENASE, CHLOROPLASTIC"/>
    <property type="match status" value="1"/>
</dbReference>
<dbReference type="GO" id="GO:0009073">
    <property type="term" value="P:aromatic amino acid family biosynthetic process"/>
    <property type="evidence" value="ECO:0007669"/>
    <property type="project" value="UniProtKB-KW"/>
</dbReference>
<dbReference type="EC" id="1.1.1.25" evidence="2 8"/>
<keyword evidence="6 8" id="KW-0057">Aromatic amino acid biosynthesis</keyword>
<dbReference type="Pfam" id="PF01488">
    <property type="entry name" value="Shikimate_DH"/>
    <property type="match status" value="1"/>
</dbReference>
<evidence type="ECO:0000256" key="3">
    <source>
        <dbReference type="ARBA" id="ARBA00022605"/>
    </source>
</evidence>
<evidence type="ECO:0000256" key="2">
    <source>
        <dbReference type="ARBA" id="ARBA00012962"/>
    </source>
</evidence>
<feature type="binding site" evidence="8">
    <location>
        <begin position="20"/>
        <end position="22"/>
    </location>
    <ligand>
        <name>shikimate</name>
        <dbReference type="ChEBI" id="CHEBI:36208"/>
    </ligand>
</feature>
<gene>
    <name evidence="8" type="primary">aroE</name>
    <name evidence="12" type="ORF">DRB17_02120</name>
</gene>
<feature type="binding site" evidence="8">
    <location>
        <position position="67"/>
    </location>
    <ligand>
        <name>shikimate</name>
        <dbReference type="ChEBI" id="CHEBI:36208"/>
    </ligand>
</feature>
<feature type="binding site" evidence="8">
    <location>
        <begin position="133"/>
        <end position="137"/>
    </location>
    <ligand>
        <name>NADP(+)</name>
        <dbReference type="ChEBI" id="CHEBI:58349"/>
    </ligand>
</feature>
<dbReference type="SUPFAM" id="SSF53223">
    <property type="entry name" value="Aminoacid dehydrogenase-like, N-terminal domain"/>
    <property type="match status" value="1"/>
</dbReference>
<dbReference type="GO" id="GO:0009423">
    <property type="term" value="P:chorismate biosynthetic process"/>
    <property type="evidence" value="ECO:0007669"/>
    <property type="project" value="UniProtKB-UniRule"/>
</dbReference>